<dbReference type="RefSeq" id="WP_096055539.1">
    <property type="nucleotide sequence ID" value="NZ_CP023344.1"/>
</dbReference>
<keyword evidence="2" id="KW-0489">Methyltransferase</keyword>
<keyword evidence="5" id="KW-0443">Lipid metabolism</keyword>
<feature type="region of interest" description="Disordered" evidence="7">
    <location>
        <begin position="1"/>
        <end position="20"/>
    </location>
</feature>
<evidence type="ECO:0000256" key="5">
    <source>
        <dbReference type="ARBA" id="ARBA00023098"/>
    </source>
</evidence>
<dbReference type="EMBL" id="CP023344">
    <property type="protein sequence ID" value="ATC63907.1"/>
    <property type="molecule type" value="Genomic_DNA"/>
</dbReference>
<evidence type="ECO:0000256" key="4">
    <source>
        <dbReference type="ARBA" id="ARBA00022691"/>
    </source>
</evidence>
<gene>
    <name evidence="8" type="ORF">CMV30_08060</name>
</gene>
<dbReference type="SUPFAM" id="SSF53335">
    <property type="entry name" value="S-adenosyl-L-methionine-dependent methyltransferases"/>
    <property type="match status" value="1"/>
</dbReference>
<dbReference type="GO" id="GO:0032259">
    <property type="term" value="P:methylation"/>
    <property type="evidence" value="ECO:0007669"/>
    <property type="project" value="UniProtKB-KW"/>
</dbReference>
<dbReference type="InterPro" id="IPR050723">
    <property type="entry name" value="CFA/CMAS"/>
</dbReference>
<proteinExistence type="inferred from homology"/>
<evidence type="ECO:0000256" key="7">
    <source>
        <dbReference type="SAM" id="MobiDB-lite"/>
    </source>
</evidence>
<reference evidence="8 9" key="1">
    <citation type="submission" date="2017-09" db="EMBL/GenBank/DDBJ databases">
        <title>Complete genome sequence of Verrucomicrobial strain HZ-65, isolated from freshwater.</title>
        <authorList>
            <person name="Choi A."/>
        </authorList>
    </citation>
    <scope>NUCLEOTIDE SEQUENCE [LARGE SCALE GENOMIC DNA]</scope>
    <source>
        <strain evidence="8 9">HZ-65</strain>
    </source>
</reference>
<evidence type="ECO:0000256" key="3">
    <source>
        <dbReference type="ARBA" id="ARBA00022679"/>
    </source>
</evidence>
<accession>A0A290Q6L4</accession>
<dbReference type="InterPro" id="IPR029063">
    <property type="entry name" value="SAM-dependent_MTases_sf"/>
</dbReference>
<feature type="active site" evidence="6">
    <location>
        <position position="412"/>
    </location>
</feature>
<keyword evidence="3" id="KW-0808">Transferase</keyword>
<evidence type="ECO:0000256" key="1">
    <source>
        <dbReference type="ARBA" id="ARBA00010815"/>
    </source>
</evidence>
<evidence type="ECO:0000313" key="9">
    <source>
        <dbReference type="Proteomes" id="UP000217265"/>
    </source>
</evidence>
<feature type="region of interest" description="Disordered" evidence="7">
    <location>
        <begin position="49"/>
        <end position="68"/>
    </location>
</feature>
<dbReference type="KEGG" id="vbh:CMV30_08060"/>
<protein>
    <submittedName>
        <fullName evidence="8">Cyclopropane-fatty-acyl-phospholipid synthase</fullName>
    </submittedName>
</protein>
<organism evidence="8 9">
    <name type="scientific">Nibricoccus aquaticus</name>
    <dbReference type="NCBI Taxonomy" id="2576891"/>
    <lineage>
        <taxon>Bacteria</taxon>
        <taxon>Pseudomonadati</taxon>
        <taxon>Verrucomicrobiota</taxon>
        <taxon>Opitutia</taxon>
        <taxon>Opitutales</taxon>
        <taxon>Opitutaceae</taxon>
        <taxon>Nibricoccus</taxon>
    </lineage>
</organism>
<dbReference type="PANTHER" id="PTHR43667">
    <property type="entry name" value="CYCLOPROPANE-FATTY-ACYL-PHOSPHOLIPID SYNTHASE"/>
    <property type="match status" value="1"/>
</dbReference>
<dbReference type="InterPro" id="IPR003333">
    <property type="entry name" value="CMAS"/>
</dbReference>
<keyword evidence="4" id="KW-0949">S-adenosyl-L-methionine</keyword>
<dbReference type="PANTHER" id="PTHR43667:SF2">
    <property type="entry name" value="FATTY ACID C-METHYL TRANSFERASE"/>
    <property type="match status" value="1"/>
</dbReference>
<dbReference type="Gene3D" id="3.40.50.150">
    <property type="entry name" value="Vaccinia Virus protein VP39"/>
    <property type="match status" value="1"/>
</dbReference>
<sequence>MSQPLTRTASAPAALHASSGKKTSLWQTPVINALAGMTRGHLHLELPDGSTRDFGATSARETASPLPSGIAPHATLRVRRPAFFNKCALSGDIGFAESYIDGDWETPDLTALIAWFLQNLENAPTLSGSSRRTPFALNALRLVNRLGHVFRANTRANSARNIREHYDLSNDFFALFLDPSMMYSSALWTDPDASLADAQHEKNDALCRSLRLTPADRVLEIGTGWGGWALHAAQNYGCHVTTVTISQQQYDFARRRVIHAGLGDRIEVRLQDYRDLTGSFDKIVSIEMLEAVGHAYQQTYFATVSRLLKPDGLLALQYIACPDNRYDQLRRGVDFIQKHIFPGSLLLSPNRVNTLLAETGGFTLHSHRDFGPDYARTLKLWRDAFLAKLPAVRALGFDDRFIRKWTYYLAYCEAAFAMRNISVVHTLHTRPNNLSL</sequence>
<evidence type="ECO:0000256" key="2">
    <source>
        <dbReference type="ARBA" id="ARBA00022603"/>
    </source>
</evidence>
<keyword evidence="9" id="KW-1185">Reference proteome</keyword>
<comment type="similarity">
    <text evidence="1">Belongs to the CFA/CMAS family.</text>
</comment>
<evidence type="ECO:0000256" key="6">
    <source>
        <dbReference type="PIRSR" id="PIRSR003085-1"/>
    </source>
</evidence>
<dbReference type="Pfam" id="PF02353">
    <property type="entry name" value="CMAS"/>
    <property type="match status" value="1"/>
</dbReference>
<dbReference type="AlphaFoldDB" id="A0A290Q6L4"/>
<dbReference type="Proteomes" id="UP000217265">
    <property type="component" value="Chromosome"/>
</dbReference>
<dbReference type="CDD" id="cd02440">
    <property type="entry name" value="AdoMet_MTases"/>
    <property type="match status" value="1"/>
</dbReference>
<dbReference type="GO" id="GO:0008168">
    <property type="term" value="F:methyltransferase activity"/>
    <property type="evidence" value="ECO:0007669"/>
    <property type="project" value="UniProtKB-KW"/>
</dbReference>
<name>A0A290Q6L4_9BACT</name>
<dbReference type="GO" id="GO:0008610">
    <property type="term" value="P:lipid biosynthetic process"/>
    <property type="evidence" value="ECO:0007669"/>
    <property type="project" value="InterPro"/>
</dbReference>
<dbReference type="OrthoDB" id="9782855at2"/>
<evidence type="ECO:0000313" key="8">
    <source>
        <dbReference type="EMBL" id="ATC63907.1"/>
    </source>
</evidence>
<dbReference type="PIRSF" id="PIRSF003085">
    <property type="entry name" value="CMAS"/>
    <property type="match status" value="1"/>
</dbReference>